<evidence type="ECO:0000313" key="4">
    <source>
        <dbReference type="Proteomes" id="UP000308652"/>
    </source>
</evidence>
<evidence type="ECO:0000256" key="1">
    <source>
        <dbReference type="SAM" id="MobiDB-lite"/>
    </source>
</evidence>
<reference evidence="3 4" key="1">
    <citation type="journal article" date="2019" name="Nat. Ecol. Evol.">
        <title>Megaphylogeny resolves global patterns of mushroom evolution.</title>
        <authorList>
            <person name="Varga T."/>
            <person name="Krizsan K."/>
            <person name="Foldi C."/>
            <person name="Dima B."/>
            <person name="Sanchez-Garcia M."/>
            <person name="Sanchez-Ramirez S."/>
            <person name="Szollosi G.J."/>
            <person name="Szarkandi J.G."/>
            <person name="Papp V."/>
            <person name="Albert L."/>
            <person name="Andreopoulos W."/>
            <person name="Angelini C."/>
            <person name="Antonin V."/>
            <person name="Barry K.W."/>
            <person name="Bougher N.L."/>
            <person name="Buchanan P."/>
            <person name="Buyck B."/>
            <person name="Bense V."/>
            <person name="Catcheside P."/>
            <person name="Chovatia M."/>
            <person name="Cooper J."/>
            <person name="Damon W."/>
            <person name="Desjardin D."/>
            <person name="Finy P."/>
            <person name="Geml J."/>
            <person name="Haridas S."/>
            <person name="Hughes K."/>
            <person name="Justo A."/>
            <person name="Karasinski D."/>
            <person name="Kautmanova I."/>
            <person name="Kiss B."/>
            <person name="Kocsube S."/>
            <person name="Kotiranta H."/>
            <person name="LaButti K.M."/>
            <person name="Lechner B.E."/>
            <person name="Liimatainen K."/>
            <person name="Lipzen A."/>
            <person name="Lukacs Z."/>
            <person name="Mihaltcheva S."/>
            <person name="Morgado L.N."/>
            <person name="Niskanen T."/>
            <person name="Noordeloos M.E."/>
            <person name="Ohm R.A."/>
            <person name="Ortiz-Santana B."/>
            <person name="Ovrebo C."/>
            <person name="Racz N."/>
            <person name="Riley R."/>
            <person name="Savchenko A."/>
            <person name="Shiryaev A."/>
            <person name="Soop K."/>
            <person name="Spirin V."/>
            <person name="Szebenyi C."/>
            <person name="Tomsovsky M."/>
            <person name="Tulloss R.E."/>
            <person name="Uehling J."/>
            <person name="Grigoriev I.V."/>
            <person name="Vagvolgyi C."/>
            <person name="Papp T."/>
            <person name="Martin F.M."/>
            <person name="Miettinen O."/>
            <person name="Hibbett D.S."/>
            <person name="Nagy L.G."/>
        </authorList>
    </citation>
    <scope>NUCLEOTIDE SEQUENCE [LARGE SCALE GENOMIC DNA]</scope>
    <source>
        <strain evidence="3 4">CBS 166.37</strain>
    </source>
</reference>
<feature type="compositionally biased region" description="Low complexity" evidence="1">
    <location>
        <begin position="288"/>
        <end position="308"/>
    </location>
</feature>
<dbReference type="STRING" id="68775.A0A5C3LV40"/>
<keyword evidence="2" id="KW-0472">Membrane</keyword>
<evidence type="ECO:0000313" key="3">
    <source>
        <dbReference type="EMBL" id="TFK35976.1"/>
    </source>
</evidence>
<organism evidence="3 4">
    <name type="scientific">Crucibulum laeve</name>
    <dbReference type="NCBI Taxonomy" id="68775"/>
    <lineage>
        <taxon>Eukaryota</taxon>
        <taxon>Fungi</taxon>
        <taxon>Dikarya</taxon>
        <taxon>Basidiomycota</taxon>
        <taxon>Agaricomycotina</taxon>
        <taxon>Agaricomycetes</taxon>
        <taxon>Agaricomycetidae</taxon>
        <taxon>Agaricales</taxon>
        <taxon>Agaricineae</taxon>
        <taxon>Nidulariaceae</taxon>
        <taxon>Crucibulum</taxon>
    </lineage>
</organism>
<evidence type="ECO:0000256" key="2">
    <source>
        <dbReference type="SAM" id="Phobius"/>
    </source>
</evidence>
<feature type="transmembrane region" description="Helical" evidence="2">
    <location>
        <begin position="187"/>
        <end position="211"/>
    </location>
</feature>
<proteinExistence type="predicted"/>
<dbReference type="AlphaFoldDB" id="A0A5C3LV40"/>
<sequence>MSGFRNQTFDDRDTGNFRYQGNWFLTGSWNASNVGDSGTLSSTSDLNANVTFTFPIPATAFYYYGIPRCCGGTYGICIDCDPNNPIFLPIDAVNTTDDGKNPPVVLFSMTFKQPGIHEIILRNQNDTRFGHSQITLDRFDLEVVDLNSSSSSSSLSSVTMPSSTASAPPNTPPSSSQSTTSTSSPPIGAIVGGVIGGFVILSGLIIFWFCLRRRRRSLSEFQRNNQPFPSSTATYQSYTPYPLSAPGGGVQSANVDPEMSSATVVSPIPNSLKGYGYGAGKRGHVPQASMSASSSAPSTSTDTPPAASITRPARIPRRELDAGPVNIEEGEEDEDATLPPEYAQVFARPRSTPNRVSVPVEGNLDTSLSVSGRSGVGGKAHALGSSKSPRP</sequence>
<gene>
    <name evidence="3" type="ORF">BDQ12DRAFT_262248</name>
</gene>
<dbReference type="Proteomes" id="UP000308652">
    <property type="component" value="Unassembled WGS sequence"/>
</dbReference>
<dbReference type="OrthoDB" id="3359616at2759"/>
<feature type="region of interest" description="Disordered" evidence="1">
    <location>
        <begin position="277"/>
        <end position="391"/>
    </location>
</feature>
<feature type="region of interest" description="Disordered" evidence="1">
    <location>
        <begin position="151"/>
        <end position="184"/>
    </location>
</feature>
<dbReference type="EMBL" id="ML213617">
    <property type="protein sequence ID" value="TFK35976.1"/>
    <property type="molecule type" value="Genomic_DNA"/>
</dbReference>
<accession>A0A5C3LV40</accession>
<protein>
    <submittedName>
        <fullName evidence="3">Uncharacterized protein</fullName>
    </submittedName>
</protein>
<keyword evidence="4" id="KW-1185">Reference proteome</keyword>
<keyword evidence="2" id="KW-1133">Transmembrane helix</keyword>
<name>A0A5C3LV40_9AGAR</name>
<keyword evidence="2" id="KW-0812">Transmembrane</keyword>